<protein>
    <recommendedName>
        <fullName evidence="4">SMP-30/Gluconolactonase/LRE-like region domain-containing protein</fullName>
    </recommendedName>
</protein>
<dbReference type="Gene3D" id="2.120.10.30">
    <property type="entry name" value="TolB, C-terminal domain"/>
    <property type="match status" value="1"/>
</dbReference>
<evidence type="ECO:0000313" key="5">
    <source>
        <dbReference type="EMBL" id="RZF47696.1"/>
    </source>
</evidence>
<evidence type="ECO:0000256" key="2">
    <source>
        <dbReference type="PIRSR" id="PIRSR605511-1"/>
    </source>
</evidence>
<dbReference type="Pfam" id="PF08450">
    <property type="entry name" value="SGL"/>
    <property type="match status" value="1"/>
</dbReference>
<organism evidence="5 6">
    <name type="scientific">Laodelphax striatellus</name>
    <name type="common">Small brown planthopper</name>
    <name type="synonym">Delphax striatella</name>
    <dbReference type="NCBI Taxonomy" id="195883"/>
    <lineage>
        <taxon>Eukaryota</taxon>
        <taxon>Metazoa</taxon>
        <taxon>Ecdysozoa</taxon>
        <taxon>Arthropoda</taxon>
        <taxon>Hexapoda</taxon>
        <taxon>Insecta</taxon>
        <taxon>Pterygota</taxon>
        <taxon>Neoptera</taxon>
        <taxon>Paraneoptera</taxon>
        <taxon>Hemiptera</taxon>
        <taxon>Auchenorrhyncha</taxon>
        <taxon>Fulgoroidea</taxon>
        <taxon>Delphacidae</taxon>
        <taxon>Criomorphinae</taxon>
        <taxon>Laodelphax</taxon>
    </lineage>
</organism>
<feature type="binding site" evidence="3">
    <location>
        <position position="71"/>
    </location>
    <ligand>
        <name>substrate</name>
    </ligand>
</feature>
<dbReference type="STRING" id="195883.A0A482XPL1"/>
<dbReference type="InterPro" id="IPR011042">
    <property type="entry name" value="6-blade_b-propeller_TolB-like"/>
</dbReference>
<name>A0A482XPL1_LAOST</name>
<feature type="domain" description="SMP-30/Gluconolactonase/LRE-like region" evidence="4">
    <location>
        <begin position="13"/>
        <end position="214"/>
    </location>
</feature>
<keyword evidence="3" id="KW-0862">Zinc</keyword>
<dbReference type="OrthoDB" id="423498at2759"/>
<dbReference type="SMR" id="A0A482XPL1"/>
<dbReference type="PANTHER" id="PTHR10907:SF66">
    <property type="entry name" value="MIP34848P1-RELATED"/>
    <property type="match status" value="1"/>
</dbReference>
<keyword evidence="6" id="KW-1185">Reference proteome</keyword>
<dbReference type="InParanoid" id="A0A482XPL1"/>
<dbReference type="GO" id="GO:0004341">
    <property type="term" value="F:gluconolactonase activity"/>
    <property type="evidence" value="ECO:0007669"/>
    <property type="project" value="TreeGrafter"/>
</dbReference>
<dbReference type="PANTHER" id="PTHR10907">
    <property type="entry name" value="REGUCALCIN"/>
    <property type="match status" value="1"/>
</dbReference>
<comment type="similarity">
    <text evidence="1">Belongs to the SMP-30/CGR1 family.</text>
</comment>
<feature type="binding site" evidence="3">
    <location>
        <position position="105"/>
    </location>
    <ligand>
        <name>a divalent metal cation</name>
        <dbReference type="ChEBI" id="CHEBI:60240"/>
    </ligand>
</feature>
<dbReference type="EMBL" id="QKKF02003429">
    <property type="protein sequence ID" value="RZF47696.1"/>
    <property type="molecule type" value="Genomic_DNA"/>
</dbReference>
<comment type="caution">
    <text evidence="5">The sequence shown here is derived from an EMBL/GenBank/DDBJ whole genome shotgun (WGS) entry which is preliminary data.</text>
</comment>
<dbReference type="PRINTS" id="PR01790">
    <property type="entry name" value="SMP30FAMILY"/>
</dbReference>
<sequence>MTQFVIPIRGRTNQFVVGLGLSIQILTWDGVSSNYELQLIDAVDHDKEGNRLNDAKADPSGVLWAGTMGEESAAGIVKPNQGSLHSWSNQECSLSRKVQQVTVSNGLAWSADRKHLYYTDTATRKVDVFDYNGVTISNRRVVFDFEKHNVPGYPDGMTIDQQDNLWIACWGGSRVIQVDPRQSKLKRTLTLPAERITSVTFGGAALDTLFVTSMRHGLNASQLLKQPLAGATFAIHNLPARGTVNNPVDLNCVK</sequence>
<dbReference type="InterPro" id="IPR005511">
    <property type="entry name" value="SMP-30"/>
</dbReference>
<keyword evidence="3" id="KW-0479">Metal-binding</keyword>
<feature type="binding site" evidence="3">
    <location>
        <position position="51"/>
    </location>
    <ligand>
        <name>substrate</name>
    </ligand>
</feature>
<feature type="binding site" evidence="3">
    <location>
        <position position="53"/>
    </location>
    <ligand>
        <name>substrate</name>
    </ligand>
</feature>
<feature type="binding site" evidence="3">
    <location>
        <position position="155"/>
    </location>
    <ligand>
        <name>a divalent metal cation</name>
        <dbReference type="ChEBI" id="CHEBI:60240"/>
    </ligand>
</feature>
<dbReference type="Proteomes" id="UP000291343">
    <property type="component" value="Unassembled WGS sequence"/>
</dbReference>
<comment type="cofactor">
    <cofactor evidence="3">
        <name>Zn(2+)</name>
        <dbReference type="ChEBI" id="CHEBI:29105"/>
    </cofactor>
    <text evidence="3">Binds 1 divalent metal cation per subunit.</text>
</comment>
<dbReference type="InterPro" id="IPR013658">
    <property type="entry name" value="SGL"/>
</dbReference>
<accession>A0A482XPL1</accession>
<evidence type="ECO:0000313" key="6">
    <source>
        <dbReference type="Proteomes" id="UP000291343"/>
    </source>
</evidence>
<reference evidence="5 6" key="1">
    <citation type="journal article" date="2017" name="Gigascience">
        <title>Genome sequence of the small brown planthopper, Laodelphax striatellus.</title>
        <authorList>
            <person name="Zhu J."/>
            <person name="Jiang F."/>
            <person name="Wang X."/>
            <person name="Yang P."/>
            <person name="Bao Y."/>
            <person name="Zhao W."/>
            <person name="Wang W."/>
            <person name="Lu H."/>
            <person name="Wang Q."/>
            <person name="Cui N."/>
            <person name="Li J."/>
            <person name="Chen X."/>
            <person name="Luo L."/>
            <person name="Yu J."/>
            <person name="Kang L."/>
            <person name="Cui F."/>
        </authorList>
    </citation>
    <scope>NUCLEOTIDE SEQUENCE [LARGE SCALE GENOMIC DNA]</scope>
    <source>
        <strain evidence="5">Lst14</strain>
    </source>
</reference>
<proteinExistence type="inferred from homology"/>
<dbReference type="GO" id="GO:0005509">
    <property type="term" value="F:calcium ion binding"/>
    <property type="evidence" value="ECO:0007669"/>
    <property type="project" value="TreeGrafter"/>
</dbReference>
<dbReference type="AlphaFoldDB" id="A0A482XPL1"/>
<evidence type="ECO:0000256" key="3">
    <source>
        <dbReference type="PIRSR" id="PIRSR605511-2"/>
    </source>
</evidence>
<gene>
    <name evidence="5" type="ORF">LSTR_LSTR005713</name>
</gene>
<feature type="active site" description="Proton donor/acceptor" evidence="2">
    <location>
        <position position="155"/>
    </location>
</feature>
<dbReference type="SUPFAM" id="SSF63829">
    <property type="entry name" value="Calcium-dependent phosphotriesterase"/>
    <property type="match status" value="1"/>
</dbReference>
<evidence type="ECO:0000256" key="1">
    <source>
        <dbReference type="ARBA" id="ARBA00008853"/>
    </source>
</evidence>
<evidence type="ECO:0000259" key="4">
    <source>
        <dbReference type="Pfam" id="PF08450"/>
    </source>
</evidence>
<dbReference type="GO" id="GO:0019853">
    <property type="term" value="P:L-ascorbic acid biosynthetic process"/>
    <property type="evidence" value="ECO:0007669"/>
    <property type="project" value="TreeGrafter"/>
</dbReference>